<dbReference type="GeneID" id="28825838"/>
<reference evidence="2 3" key="1">
    <citation type="submission" date="2015-10" db="EMBL/GenBank/DDBJ databases">
        <title>Full genome of DAOMC 229536 Phialocephala scopiformis, a fungal endophyte of spruce producing the potent anti-insectan compound rugulosin.</title>
        <authorList>
            <consortium name="DOE Joint Genome Institute"/>
            <person name="Walker A.K."/>
            <person name="Frasz S.L."/>
            <person name="Seifert K.A."/>
            <person name="Miller J.D."/>
            <person name="Mondo S.J."/>
            <person name="Labutti K."/>
            <person name="Lipzen A."/>
            <person name="Dockter R."/>
            <person name="Kennedy M."/>
            <person name="Grigoriev I.V."/>
            <person name="Spatafora J.W."/>
        </authorList>
    </citation>
    <scope>NUCLEOTIDE SEQUENCE [LARGE SCALE GENOMIC DNA]</scope>
    <source>
        <strain evidence="2 3">CBS 120377</strain>
    </source>
</reference>
<keyword evidence="3" id="KW-1185">Reference proteome</keyword>
<dbReference type="RefSeq" id="XP_018063303.1">
    <property type="nucleotide sequence ID" value="XM_018216112.1"/>
</dbReference>
<organism evidence="2 3">
    <name type="scientific">Mollisia scopiformis</name>
    <name type="common">Conifer needle endophyte fungus</name>
    <name type="synonym">Phialocephala scopiformis</name>
    <dbReference type="NCBI Taxonomy" id="149040"/>
    <lineage>
        <taxon>Eukaryota</taxon>
        <taxon>Fungi</taxon>
        <taxon>Dikarya</taxon>
        <taxon>Ascomycota</taxon>
        <taxon>Pezizomycotina</taxon>
        <taxon>Leotiomycetes</taxon>
        <taxon>Helotiales</taxon>
        <taxon>Mollisiaceae</taxon>
        <taxon>Mollisia</taxon>
    </lineage>
</organism>
<accession>A0A132B971</accession>
<dbReference type="KEGG" id="psco:LY89DRAFT_690519"/>
<proteinExistence type="predicted"/>
<feature type="signal peptide" evidence="1">
    <location>
        <begin position="1"/>
        <end position="21"/>
    </location>
</feature>
<evidence type="ECO:0000256" key="1">
    <source>
        <dbReference type="SAM" id="SignalP"/>
    </source>
</evidence>
<dbReference type="InParanoid" id="A0A132B971"/>
<keyword evidence="1" id="KW-0732">Signal</keyword>
<dbReference type="AlphaFoldDB" id="A0A132B971"/>
<dbReference type="Proteomes" id="UP000070700">
    <property type="component" value="Unassembled WGS sequence"/>
</dbReference>
<protein>
    <submittedName>
        <fullName evidence="2">Uncharacterized protein</fullName>
    </submittedName>
</protein>
<sequence length="211" mass="23023">MTVVFGIFGIWMVLLQTKSTCVDSLCASNTRLDIFCTTVLHCPIVPRGNATFQARKLCTRHNSYNANAKTKAESKANDQLTIFPEAPLVGAVVEDVLDPFEEEVLEAVPFEAADDTELVNVVDAPVEEDVLEKVALGVDWTTVMVDEPDVVVDTVPLPVADVDAELDGEATELVTELLVVLEEVSPPPVMWNGNDSWNSVIGLPSRVRFKP</sequence>
<evidence type="ECO:0000313" key="3">
    <source>
        <dbReference type="Proteomes" id="UP000070700"/>
    </source>
</evidence>
<gene>
    <name evidence="2" type="ORF">LY89DRAFT_690519</name>
</gene>
<feature type="chain" id="PRO_5007287982" evidence="1">
    <location>
        <begin position="22"/>
        <end position="211"/>
    </location>
</feature>
<evidence type="ECO:0000313" key="2">
    <source>
        <dbReference type="EMBL" id="KUJ08948.1"/>
    </source>
</evidence>
<dbReference type="EMBL" id="KQ947433">
    <property type="protein sequence ID" value="KUJ08948.1"/>
    <property type="molecule type" value="Genomic_DNA"/>
</dbReference>
<name>A0A132B971_MOLSC</name>